<dbReference type="HOGENOM" id="CLU_551791_0_0_10"/>
<dbReference type="CDD" id="cd09729">
    <property type="entry name" value="Cse1_I-E"/>
    <property type="match status" value="1"/>
</dbReference>
<dbReference type="AlphaFoldDB" id="B3ENH5"/>
<reference evidence="1" key="1">
    <citation type="submission" date="2008-06" db="EMBL/GenBank/DDBJ databases">
        <title>Complete sequence of Chlorobium phaeobacteroides BS1.</title>
        <authorList>
            <consortium name="US DOE Joint Genome Institute"/>
            <person name="Lucas S."/>
            <person name="Copeland A."/>
            <person name="Lapidus A."/>
            <person name="Glavina del Rio T."/>
            <person name="Dalin E."/>
            <person name="Tice H."/>
            <person name="Bruce D."/>
            <person name="Goodwin L."/>
            <person name="Pitluck S."/>
            <person name="Schmutz J."/>
            <person name="Larimer F."/>
            <person name="Land M."/>
            <person name="Hauser L."/>
            <person name="Kyrpides N."/>
            <person name="Ovchinnikova G."/>
            <person name="Li T."/>
            <person name="Liu Z."/>
            <person name="Zhao F."/>
            <person name="Overmann J."/>
            <person name="Bryant D.A."/>
            <person name="Richardson P."/>
        </authorList>
    </citation>
    <scope>NUCLEOTIDE SEQUENCE [LARGE SCALE GENOMIC DNA]</scope>
    <source>
        <strain evidence="1">BS1</strain>
    </source>
</reference>
<dbReference type="OrthoDB" id="3187690at2"/>
<sequence length="529" mass="59863">MIPENCFNLIDEPWIPVIDKGRISLRQVFSEPDNRALGGNPLQKLALTKLLLAIAQATCTPENDEIHASMESSELARKSIDYLDKWYDRFWLYGEKPFLQMSAIHGLIEQRKRKYLNAAKKDSVRRTAEVNALPKSLGMGFYPDMPSENNTILTQYQIPKALADSDKALFIVSLMNFALGGKRVEKNLDNQLMLGYAGKTPSAKSAPSLGNYIGYLHSILVGETLADTLLINLLSHERIQANVYWKSGLGKAPWEEMPTGVACPIATNLKSSYMATLVAMSRFVLLQGDGIYYVEGIQYPSHKEGWREPSMAVNAQAATPKIKWIDPNKRPWRELVSLLAFMDGGGSQGYECQFIKYGLKNFGDRFKRIGVWSGGLRVSTNRCDQSVKQDNDFVESLVFLESKIIGQLWYQQFKLEMVALNKISDTIFTATVAYYQSLVEKMDKKKAIKSFKNIADKATSLFWELCERHFQELVDACEPPYETKKTRIVFAQAALKAFDTFCPKESARQIDAWAKSRPNLINYLNSENK</sequence>
<dbReference type="EMBL" id="CP001101">
    <property type="protein sequence ID" value="ACE05064.1"/>
    <property type="molecule type" value="Genomic_DNA"/>
</dbReference>
<gene>
    <name evidence="1" type="ordered locus">Cphamn1_2159</name>
</gene>
<dbReference type="eggNOG" id="ENOG502Z7W6">
    <property type="taxonomic scope" value="Bacteria"/>
</dbReference>
<protein>
    <submittedName>
        <fullName evidence="1">CRISPR-associated protein, Cse1 family</fullName>
    </submittedName>
</protein>
<dbReference type="NCBIfam" id="TIGR02547">
    <property type="entry name" value="casA_cse1"/>
    <property type="match status" value="1"/>
</dbReference>
<dbReference type="STRING" id="331678.Cphamn1_2159"/>
<dbReference type="InterPro" id="IPR013381">
    <property type="entry name" value="CRISPR-assoc_prot_Cse1"/>
</dbReference>
<dbReference type="KEGG" id="cpb:Cphamn1_2159"/>
<accession>B3ENH5</accession>
<organism evidence="1">
    <name type="scientific">Chlorobium phaeobacteroides (strain BS1)</name>
    <dbReference type="NCBI Taxonomy" id="331678"/>
    <lineage>
        <taxon>Bacteria</taxon>
        <taxon>Pseudomonadati</taxon>
        <taxon>Chlorobiota</taxon>
        <taxon>Chlorobiia</taxon>
        <taxon>Chlorobiales</taxon>
        <taxon>Chlorobiaceae</taxon>
        <taxon>Chlorobium/Pelodictyon group</taxon>
        <taxon>Chlorobium</taxon>
    </lineage>
</organism>
<name>B3ENH5_CHLPB</name>
<evidence type="ECO:0000313" key="1">
    <source>
        <dbReference type="EMBL" id="ACE05064.1"/>
    </source>
</evidence>
<proteinExistence type="predicted"/>
<dbReference type="Pfam" id="PF09481">
    <property type="entry name" value="CRISPR_Cse1"/>
    <property type="match status" value="1"/>
</dbReference>